<protein>
    <submittedName>
        <fullName evidence="2">Flp family type IVb pilin</fullName>
    </submittedName>
</protein>
<feature type="transmembrane region" description="Helical" evidence="1">
    <location>
        <begin position="20"/>
        <end position="38"/>
    </location>
</feature>
<sequence length="64" mass="6744">MLNMVKRLMVEEEGQGMTEYALVLGVIAIACIGLITTFSGQIQAAWTNITNNLGAKISSGTAAQ</sequence>
<evidence type="ECO:0000313" key="2">
    <source>
        <dbReference type="EMBL" id="MFL0247773.1"/>
    </source>
</evidence>
<name>A0ABW8T5N3_9CLOT</name>
<evidence type="ECO:0000256" key="1">
    <source>
        <dbReference type="SAM" id="Phobius"/>
    </source>
</evidence>
<keyword evidence="1" id="KW-1133">Transmembrane helix</keyword>
<dbReference type="EMBL" id="JBJHZZ010000009">
    <property type="protein sequence ID" value="MFL0247773.1"/>
    <property type="molecule type" value="Genomic_DNA"/>
</dbReference>
<accession>A0ABW8T5N3</accession>
<keyword evidence="1" id="KW-0472">Membrane</keyword>
<dbReference type="PROSITE" id="PS51257">
    <property type="entry name" value="PROKAR_LIPOPROTEIN"/>
    <property type="match status" value="1"/>
</dbReference>
<dbReference type="Proteomes" id="UP001623591">
    <property type="component" value="Unassembled WGS sequence"/>
</dbReference>
<proteinExistence type="predicted"/>
<keyword evidence="3" id="KW-1185">Reference proteome</keyword>
<evidence type="ECO:0000313" key="3">
    <source>
        <dbReference type="Proteomes" id="UP001623591"/>
    </source>
</evidence>
<gene>
    <name evidence="2" type="ORF">ACJDUG_12405</name>
</gene>
<dbReference type="RefSeq" id="WP_406770205.1">
    <property type="nucleotide sequence ID" value="NZ_JBJHZZ010000009.1"/>
</dbReference>
<keyword evidence="1" id="KW-0812">Transmembrane</keyword>
<reference evidence="2 3" key="1">
    <citation type="submission" date="2024-11" db="EMBL/GenBank/DDBJ databases">
        <authorList>
            <person name="Heng Y.C."/>
            <person name="Lim A.C.H."/>
            <person name="Lee J.K.Y."/>
            <person name="Kittelmann S."/>
        </authorList>
    </citation>
    <scope>NUCLEOTIDE SEQUENCE [LARGE SCALE GENOMIC DNA]</scope>
    <source>
        <strain evidence="2 3">WILCCON 0185</strain>
    </source>
</reference>
<organism evidence="2 3">
    <name type="scientific">Candidatus Clostridium stratigraminis</name>
    <dbReference type="NCBI Taxonomy" id="3381661"/>
    <lineage>
        <taxon>Bacteria</taxon>
        <taxon>Bacillati</taxon>
        <taxon>Bacillota</taxon>
        <taxon>Clostridia</taxon>
        <taxon>Eubacteriales</taxon>
        <taxon>Clostridiaceae</taxon>
        <taxon>Clostridium</taxon>
    </lineage>
</organism>
<comment type="caution">
    <text evidence="2">The sequence shown here is derived from an EMBL/GenBank/DDBJ whole genome shotgun (WGS) entry which is preliminary data.</text>
</comment>